<name>A0A918IPD9_9FLAO</name>
<reference evidence="1" key="2">
    <citation type="submission" date="2020-09" db="EMBL/GenBank/DDBJ databases">
        <authorList>
            <person name="Sun Q."/>
            <person name="Kim S."/>
        </authorList>
    </citation>
    <scope>NUCLEOTIDE SEQUENCE</scope>
    <source>
        <strain evidence="1">KCTC 12113</strain>
    </source>
</reference>
<evidence type="ECO:0000313" key="1">
    <source>
        <dbReference type="EMBL" id="GGW22235.1"/>
    </source>
</evidence>
<dbReference type="GO" id="GO:0019442">
    <property type="term" value="P:L-tryptophan catabolic process to acetyl-CoA"/>
    <property type="evidence" value="ECO:0007669"/>
    <property type="project" value="TreeGrafter"/>
</dbReference>
<dbReference type="InterPro" id="IPR004981">
    <property type="entry name" value="Trp_2_3_dOase"/>
</dbReference>
<dbReference type="GO" id="GO:0004833">
    <property type="term" value="F:L-tryptophan 2,3-dioxygenase activity"/>
    <property type="evidence" value="ECO:0007669"/>
    <property type="project" value="InterPro"/>
</dbReference>
<dbReference type="GO" id="GO:0019441">
    <property type="term" value="P:L-tryptophan catabolic process to kynurenine"/>
    <property type="evidence" value="ECO:0007669"/>
    <property type="project" value="InterPro"/>
</dbReference>
<dbReference type="GO" id="GO:0020037">
    <property type="term" value="F:heme binding"/>
    <property type="evidence" value="ECO:0007669"/>
    <property type="project" value="InterPro"/>
</dbReference>
<dbReference type="PANTHER" id="PTHR10138:SF0">
    <property type="entry name" value="TRYPTOPHAN 2,3-DIOXYGENASE"/>
    <property type="match status" value="1"/>
</dbReference>
<dbReference type="Proteomes" id="UP000634668">
    <property type="component" value="Unassembled WGS sequence"/>
</dbReference>
<dbReference type="EMBL" id="BMWP01000001">
    <property type="protein sequence ID" value="GGW22235.1"/>
    <property type="molecule type" value="Genomic_DNA"/>
</dbReference>
<proteinExistence type="predicted"/>
<dbReference type="SUPFAM" id="SSF140959">
    <property type="entry name" value="Indolic compounds 2,3-dioxygenase-like"/>
    <property type="match status" value="1"/>
</dbReference>
<accession>A0A918IPD9</accession>
<protein>
    <submittedName>
        <fullName evidence="1">Tryptophan 2,3-dioxygenase</fullName>
    </submittedName>
</protein>
<gene>
    <name evidence="1" type="ORF">GCM10007383_01940</name>
</gene>
<comment type="caution">
    <text evidence="1">The sequence shown here is derived from an EMBL/GenBank/DDBJ whole genome shotgun (WGS) entry which is preliminary data.</text>
</comment>
<dbReference type="PANTHER" id="PTHR10138">
    <property type="entry name" value="TRYPTOPHAN 2,3-DIOXYGENASE"/>
    <property type="match status" value="1"/>
</dbReference>
<dbReference type="Pfam" id="PF03301">
    <property type="entry name" value="Trp_dioxygenase"/>
    <property type="match status" value="1"/>
</dbReference>
<evidence type="ECO:0000313" key="2">
    <source>
        <dbReference type="Proteomes" id="UP000634668"/>
    </source>
</evidence>
<dbReference type="InterPro" id="IPR037217">
    <property type="entry name" value="Trp/Indoleamine_2_3_dOase-like"/>
</dbReference>
<dbReference type="AlphaFoldDB" id="A0A918IPD9"/>
<reference evidence="1" key="1">
    <citation type="journal article" date="2014" name="Int. J. Syst. Evol. Microbiol.">
        <title>Complete genome sequence of Corynebacterium casei LMG S-19264T (=DSM 44701T), isolated from a smear-ripened cheese.</title>
        <authorList>
            <consortium name="US DOE Joint Genome Institute (JGI-PGF)"/>
            <person name="Walter F."/>
            <person name="Albersmeier A."/>
            <person name="Kalinowski J."/>
            <person name="Ruckert C."/>
        </authorList>
    </citation>
    <scope>NUCLEOTIDE SEQUENCE</scope>
    <source>
        <strain evidence="1">KCTC 12113</strain>
    </source>
</reference>
<sequence length="310" mass="36611">MNNTLDKIEDKYNRLGENPETYLKGLLHAKPITYWDYIEVDTLLSLQKPRTNFKDESIFIMYHQVTELFLKMMLHELEQIVDEKEITSQFLLVKLDRLIKYTSLLINSFDIMRTGMDYDDYNTFRSTLTPASGFQCAQFRLIELHCTSLKNLVSNTYKDQLSPDPGIKECFDTIYWKDAGINHKTGKKTLTLQLFEEKYHKKFLNTAEELSGNTLEDKLKQLPTITDALREKLRKFDRLYNIEWPLVHLNTAEHYLNGKGENKKATGGSEWKKYLHPKYQQRKFFPSMWTKEELAEWGTNIKSEHYGSMD</sequence>
<dbReference type="GO" id="GO:0046872">
    <property type="term" value="F:metal ion binding"/>
    <property type="evidence" value="ECO:0007669"/>
    <property type="project" value="InterPro"/>
</dbReference>
<organism evidence="1 2">
    <name type="scientific">Arenibacter certesii</name>
    <dbReference type="NCBI Taxonomy" id="228955"/>
    <lineage>
        <taxon>Bacteria</taxon>
        <taxon>Pseudomonadati</taxon>
        <taxon>Bacteroidota</taxon>
        <taxon>Flavobacteriia</taxon>
        <taxon>Flavobacteriales</taxon>
        <taxon>Flavobacteriaceae</taxon>
        <taxon>Arenibacter</taxon>
    </lineage>
</organism>
<dbReference type="Gene3D" id="1.20.58.480">
    <property type="match status" value="1"/>
</dbReference>
<dbReference type="RefSeq" id="WP_034236258.1">
    <property type="nucleotide sequence ID" value="NZ_BMWP01000001.1"/>
</dbReference>
<keyword evidence="2" id="KW-1185">Reference proteome</keyword>